<dbReference type="PANTHER" id="PTHR30313:SF2">
    <property type="entry name" value="DNA PRIMASE"/>
    <property type="match status" value="1"/>
</dbReference>
<dbReference type="PANTHER" id="PTHR30313">
    <property type="entry name" value="DNA PRIMASE"/>
    <property type="match status" value="1"/>
</dbReference>
<proteinExistence type="predicted"/>
<sequence length="436" mass="48758">MWPARHNGLGGYWCRNKKCGRHGDAIQFLRDFHGLSYREACARLGIDLPDRPRSMVRVPRLPRLRAQGAPAFRPNVPDTPAGAWRNKAAEFVRACHARLMSDPDALAWLEARGLDRDAAVRYRLGYHATTEYRARAAWGLPTERRDDGRPKALWLPAGWVIPVLDAEDHVVHLRIRRPDEDRQRRLAHLKYYVVPGSSSATLVIDPRARAYVVVESALDAMLCGRVAADLEVGAICTWNATAKPDRYATECLSRALRILVALDADEAGERAASWWLQTFRAARRLAPDGGKDPGEMAAVGADIRAWIRRALPPALTLRFDQPPPQRKPQDVVVSEASNTTTSCGHQPNPGALGHMPAVVVPHEKGEALRALAAIMRRYKVYLRKRGEAIGVDDPWRVAEEEVRRFEALVWSLPVLEVLLEMPDGLIGHRQVLSCCR</sequence>
<reference evidence="1 2" key="1">
    <citation type="submission" date="2020-02" db="EMBL/GenBank/DDBJ databases">
        <title>Comparative genomics of sulfur disproportionating microorganisms.</title>
        <authorList>
            <person name="Ward L.M."/>
            <person name="Bertran E."/>
            <person name="Johnston D.T."/>
        </authorList>
    </citation>
    <scope>NUCLEOTIDE SEQUENCE [LARGE SCALE GENOMIC DNA]</scope>
    <source>
        <strain evidence="1 2">DSM 100025</strain>
    </source>
</reference>
<dbReference type="GO" id="GO:0008270">
    <property type="term" value="F:zinc ion binding"/>
    <property type="evidence" value="ECO:0007669"/>
    <property type="project" value="InterPro"/>
</dbReference>
<dbReference type="Proteomes" id="UP000469346">
    <property type="component" value="Unassembled WGS sequence"/>
</dbReference>
<dbReference type="RefSeq" id="WP_163297389.1">
    <property type="nucleotide sequence ID" value="NZ_JAAGRR010000001.1"/>
</dbReference>
<dbReference type="SUPFAM" id="SSF56731">
    <property type="entry name" value="DNA primase core"/>
    <property type="match status" value="1"/>
</dbReference>
<organism evidence="1 2">
    <name type="scientific">Dissulfurirhabdus thermomarina</name>
    <dbReference type="NCBI Taxonomy" id="1765737"/>
    <lineage>
        <taxon>Bacteria</taxon>
        <taxon>Deltaproteobacteria</taxon>
        <taxon>Dissulfurirhabdaceae</taxon>
        <taxon>Dissulfurirhabdus</taxon>
    </lineage>
</organism>
<comment type="caution">
    <text evidence="1">The sequence shown here is derived from an EMBL/GenBank/DDBJ whole genome shotgun (WGS) entry which is preliminary data.</text>
</comment>
<protein>
    <recommendedName>
        <fullName evidence="3">Toprim domain-containing protein</fullName>
    </recommendedName>
</protein>
<dbReference type="EMBL" id="JAAGRR010000001">
    <property type="protein sequence ID" value="NDY41268.1"/>
    <property type="molecule type" value="Genomic_DNA"/>
</dbReference>
<dbReference type="InterPro" id="IPR050219">
    <property type="entry name" value="DnaG_primase"/>
</dbReference>
<gene>
    <name evidence="1" type="ORF">G3N55_00185</name>
</gene>
<dbReference type="AlphaFoldDB" id="A0A6N9TJK3"/>
<dbReference type="GO" id="GO:0006269">
    <property type="term" value="P:DNA replication, synthesis of primer"/>
    <property type="evidence" value="ECO:0007669"/>
    <property type="project" value="TreeGrafter"/>
</dbReference>
<accession>A0A6N9TJK3</accession>
<evidence type="ECO:0008006" key="3">
    <source>
        <dbReference type="Google" id="ProtNLM"/>
    </source>
</evidence>
<dbReference type="GO" id="GO:0003677">
    <property type="term" value="F:DNA binding"/>
    <property type="evidence" value="ECO:0007669"/>
    <property type="project" value="InterPro"/>
</dbReference>
<dbReference type="GO" id="GO:0005737">
    <property type="term" value="C:cytoplasm"/>
    <property type="evidence" value="ECO:0007669"/>
    <property type="project" value="TreeGrafter"/>
</dbReference>
<dbReference type="InterPro" id="IPR036977">
    <property type="entry name" value="DNA_primase_Znf_CHC2"/>
</dbReference>
<dbReference type="SUPFAM" id="SSF57783">
    <property type="entry name" value="Zinc beta-ribbon"/>
    <property type="match status" value="1"/>
</dbReference>
<keyword evidence="2" id="KW-1185">Reference proteome</keyword>
<evidence type="ECO:0000313" key="2">
    <source>
        <dbReference type="Proteomes" id="UP000469346"/>
    </source>
</evidence>
<name>A0A6N9TJK3_DISTH</name>
<dbReference type="Gene3D" id="3.90.580.10">
    <property type="entry name" value="Zinc finger, CHC2-type domain"/>
    <property type="match status" value="1"/>
</dbReference>
<dbReference type="Gene3D" id="3.40.1360.10">
    <property type="match status" value="1"/>
</dbReference>
<evidence type="ECO:0000313" key="1">
    <source>
        <dbReference type="EMBL" id="NDY41268.1"/>
    </source>
</evidence>